<dbReference type="GO" id="GO:0005829">
    <property type="term" value="C:cytosol"/>
    <property type="evidence" value="ECO:0007669"/>
    <property type="project" value="TreeGrafter"/>
</dbReference>
<reference evidence="15 16" key="1">
    <citation type="submission" date="2019-08" db="EMBL/GenBank/DDBJ databases">
        <title>Bacillus genomes from the desert of Cuatro Cienegas, Coahuila.</title>
        <authorList>
            <person name="Olmedo-Alvarez G."/>
        </authorList>
    </citation>
    <scope>NUCLEOTIDE SEQUENCE [LARGE SCALE GENOMIC DNA]</scope>
    <source>
        <strain evidence="15 16">CH446_14T</strain>
    </source>
</reference>
<dbReference type="InterPro" id="IPR017872">
    <property type="entry name" value="Pyrmidine_PPase_CS"/>
</dbReference>
<dbReference type="Gene3D" id="1.20.970.10">
    <property type="entry name" value="Transferase, Pyrimidine Nucleoside Phosphorylase, Chain C"/>
    <property type="match status" value="1"/>
</dbReference>
<evidence type="ECO:0000259" key="14">
    <source>
        <dbReference type="SMART" id="SM00941"/>
    </source>
</evidence>
<comment type="catalytic activity">
    <reaction evidence="1">
        <text>2'-deoxyuridine + phosphate = 2-deoxy-alpha-D-ribose 1-phosphate + uracil</text>
        <dbReference type="Rhea" id="RHEA:22824"/>
        <dbReference type="ChEBI" id="CHEBI:16450"/>
        <dbReference type="ChEBI" id="CHEBI:17568"/>
        <dbReference type="ChEBI" id="CHEBI:43474"/>
        <dbReference type="ChEBI" id="CHEBI:57259"/>
        <dbReference type="EC" id="2.4.2.2"/>
    </reaction>
</comment>
<evidence type="ECO:0000256" key="7">
    <source>
        <dbReference type="ARBA" id="ARBA00014680"/>
    </source>
</evidence>
<dbReference type="NCBIfam" id="NF004490">
    <property type="entry name" value="PRK05820.1"/>
    <property type="match status" value="1"/>
</dbReference>
<dbReference type="SUPFAM" id="SSF47648">
    <property type="entry name" value="Nucleoside phosphorylase/phosphoribosyltransferase N-terminal domain"/>
    <property type="match status" value="1"/>
</dbReference>
<dbReference type="InterPro" id="IPR036566">
    <property type="entry name" value="PYNP-like_C_sf"/>
</dbReference>
<dbReference type="GO" id="GO:0047847">
    <property type="term" value="F:deoxyuridine phosphorylase activity"/>
    <property type="evidence" value="ECO:0007669"/>
    <property type="project" value="RHEA"/>
</dbReference>
<evidence type="ECO:0000256" key="6">
    <source>
        <dbReference type="ARBA" id="ARBA00011889"/>
    </source>
</evidence>
<dbReference type="SMART" id="SM00941">
    <property type="entry name" value="PYNP_C"/>
    <property type="match status" value="1"/>
</dbReference>
<comment type="similarity">
    <text evidence="4">Belongs to the thymidine/pyrimidine-nucleoside phosphorylase family.</text>
</comment>
<dbReference type="Gene3D" id="3.40.1030.10">
    <property type="entry name" value="Nucleoside phosphorylase/phosphoribosyltransferase catalytic domain"/>
    <property type="match status" value="1"/>
</dbReference>
<evidence type="ECO:0000313" key="15">
    <source>
        <dbReference type="EMBL" id="TYS49372.1"/>
    </source>
</evidence>
<accession>A0A5D4RJ20</accession>
<gene>
    <name evidence="15" type="ORF">FZD51_09190</name>
</gene>
<feature type="domain" description="Pyrimidine nucleoside phosphorylase C-terminal" evidence="14">
    <location>
        <begin position="345"/>
        <end position="418"/>
    </location>
</feature>
<comment type="function">
    <text evidence="3">Catalyzes phosphorolysis of the pyrimidine nucleosides uridine, thymidine and 2'-deoxyuridine with the formation of the corresponding pyrimidine base and ribose-1-phosphate.</text>
</comment>
<dbReference type="InterPro" id="IPR017459">
    <property type="entry name" value="Glycosyl_Trfase_fam3_N_dom"/>
</dbReference>
<dbReference type="InterPro" id="IPR013102">
    <property type="entry name" value="PYNP_C"/>
</dbReference>
<evidence type="ECO:0000256" key="2">
    <source>
        <dbReference type="ARBA" id="ARBA00001958"/>
    </source>
</evidence>
<name>A0A5D4RJ20_9BACI</name>
<proteinExistence type="inferred from homology"/>
<evidence type="ECO:0000256" key="10">
    <source>
        <dbReference type="ARBA" id="ARBA00022723"/>
    </source>
</evidence>
<comment type="catalytic activity">
    <reaction evidence="12">
        <text>uridine + phosphate = alpha-D-ribose 1-phosphate + uracil</text>
        <dbReference type="Rhea" id="RHEA:24388"/>
        <dbReference type="ChEBI" id="CHEBI:16704"/>
        <dbReference type="ChEBI" id="CHEBI:17568"/>
        <dbReference type="ChEBI" id="CHEBI:43474"/>
        <dbReference type="ChEBI" id="CHEBI:57720"/>
        <dbReference type="EC" id="2.4.2.2"/>
    </reaction>
</comment>
<dbReference type="AlphaFoldDB" id="A0A5D4RJ20"/>
<evidence type="ECO:0000256" key="8">
    <source>
        <dbReference type="ARBA" id="ARBA00022676"/>
    </source>
</evidence>
<keyword evidence="10" id="KW-0479">Metal-binding</keyword>
<dbReference type="GO" id="GO:0006206">
    <property type="term" value="P:pyrimidine nucleobase metabolic process"/>
    <property type="evidence" value="ECO:0007669"/>
    <property type="project" value="InterPro"/>
</dbReference>
<dbReference type="EC" id="2.4.2.2" evidence="6"/>
<dbReference type="GO" id="GO:0046872">
    <property type="term" value="F:metal ion binding"/>
    <property type="evidence" value="ECO:0007669"/>
    <property type="project" value="UniProtKB-KW"/>
</dbReference>
<keyword evidence="8 15" id="KW-0328">Glycosyltransferase</keyword>
<dbReference type="SUPFAM" id="SSF54680">
    <property type="entry name" value="Pyrimidine nucleoside phosphorylase C-terminal domain"/>
    <property type="match status" value="1"/>
</dbReference>
<dbReference type="PROSITE" id="PS00647">
    <property type="entry name" value="THYMID_PHOSPHORYLASE"/>
    <property type="match status" value="1"/>
</dbReference>
<dbReference type="PANTHER" id="PTHR10515:SF0">
    <property type="entry name" value="THYMIDINE PHOSPHORYLASE"/>
    <property type="match status" value="1"/>
</dbReference>
<evidence type="ECO:0000256" key="3">
    <source>
        <dbReference type="ARBA" id="ARBA00003877"/>
    </source>
</evidence>
<comment type="cofactor">
    <cofactor evidence="2">
        <name>K(+)</name>
        <dbReference type="ChEBI" id="CHEBI:29103"/>
    </cofactor>
</comment>
<dbReference type="InterPro" id="IPR035902">
    <property type="entry name" value="Nuc_phospho_transferase"/>
</dbReference>
<organism evidence="15 16">
    <name type="scientific">Bacillus infantis</name>
    <dbReference type="NCBI Taxonomy" id="324767"/>
    <lineage>
        <taxon>Bacteria</taxon>
        <taxon>Bacillati</taxon>
        <taxon>Bacillota</taxon>
        <taxon>Bacilli</taxon>
        <taxon>Bacillales</taxon>
        <taxon>Bacillaceae</taxon>
        <taxon>Bacillus</taxon>
    </lineage>
</organism>
<dbReference type="FunFam" id="3.40.1030.10:FF:000003">
    <property type="entry name" value="Pyrimidine-nucleoside phosphorylase"/>
    <property type="match status" value="1"/>
</dbReference>
<dbReference type="Proteomes" id="UP000322139">
    <property type="component" value="Unassembled WGS sequence"/>
</dbReference>
<comment type="subunit">
    <text evidence="5">Homodimer.</text>
</comment>
<dbReference type="NCBIfam" id="NF004747">
    <property type="entry name" value="PRK06078.1"/>
    <property type="match status" value="1"/>
</dbReference>
<dbReference type="GO" id="GO:0004645">
    <property type="term" value="F:1,4-alpha-oligoglucan phosphorylase activity"/>
    <property type="evidence" value="ECO:0007669"/>
    <property type="project" value="InterPro"/>
</dbReference>
<dbReference type="GO" id="GO:0006213">
    <property type="term" value="P:pyrimidine nucleoside metabolic process"/>
    <property type="evidence" value="ECO:0007669"/>
    <property type="project" value="InterPro"/>
</dbReference>
<dbReference type="PIRSF" id="PIRSF000478">
    <property type="entry name" value="TP_PyNP"/>
    <property type="match status" value="1"/>
</dbReference>
<evidence type="ECO:0000256" key="11">
    <source>
        <dbReference type="ARBA" id="ARBA00022958"/>
    </source>
</evidence>
<dbReference type="Pfam" id="PF07831">
    <property type="entry name" value="PYNP_C"/>
    <property type="match status" value="1"/>
</dbReference>
<comment type="caution">
    <text evidence="15">The sequence shown here is derived from an EMBL/GenBank/DDBJ whole genome shotgun (WGS) entry which is preliminary data.</text>
</comment>
<evidence type="ECO:0000256" key="5">
    <source>
        <dbReference type="ARBA" id="ARBA00011738"/>
    </source>
</evidence>
<dbReference type="NCBIfam" id="TIGR02644">
    <property type="entry name" value="Y_phosphoryl"/>
    <property type="match status" value="1"/>
</dbReference>
<dbReference type="SUPFAM" id="SSF52418">
    <property type="entry name" value="Nucleoside phosphorylase/phosphoribosyltransferase catalytic domain"/>
    <property type="match status" value="1"/>
</dbReference>
<keyword evidence="9 15" id="KW-0808">Transferase</keyword>
<dbReference type="PANTHER" id="PTHR10515">
    <property type="entry name" value="THYMIDINE PHOSPHORYLASE"/>
    <property type="match status" value="1"/>
</dbReference>
<dbReference type="InterPro" id="IPR000312">
    <property type="entry name" value="Glycosyl_Trfase_fam3"/>
</dbReference>
<evidence type="ECO:0000313" key="16">
    <source>
        <dbReference type="Proteomes" id="UP000322139"/>
    </source>
</evidence>
<dbReference type="Gene3D" id="3.90.1170.30">
    <property type="entry name" value="Pyrimidine nucleoside phosphorylase-like, C-terminal domain"/>
    <property type="match status" value="1"/>
</dbReference>
<dbReference type="FunFam" id="1.20.970.10:FF:000002">
    <property type="entry name" value="Pyrimidine-nucleoside phosphorylase"/>
    <property type="match status" value="1"/>
</dbReference>
<dbReference type="InterPro" id="IPR000053">
    <property type="entry name" value="Thymidine/pyrmidine_PPase"/>
</dbReference>
<dbReference type="GO" id="GO:0004850">
    <property type="term" value="F:uridine phosphorylase activity"/>
    <property type="evidence" value="ECO:0007669"/>
    <property type="project" value="RHEA"/>
</dbReference>
<evidence type="ECO:0000256" key="9">
    <source>
        <dbReference type="ARBA" id="ARBA00022679"/>
    </source>
</evidence>
<keyword evidence="11" id="KW-0630">Potassium</keyword>
<dbReference type="Pfam" id="PF02885">
    <property type="entry name" value="Glycos_trans_3N"/>
    <property type="match status" value="1"/>
</dbReference>
<dbReference type="InterPro" id="IPR036320">
    <property type="entry name" value="Glycosyl_Trfase_fam3_N_dom_sf"/>
</dbReference>
<dbReference type="EMBL" id="VTER01000004">
    <property type="protein sequence ID" value="TYS49372.1"/>
    <property type="molecule type" value="Genomic_DNA"/>
</dbReference>
<comment type="catalytic activity">
    <reaction evidence="13">
        <text>thymidine + phosphate = 2-deoxy-alpha-D-ribose 1-phosphate + thymine</text>
        <dbReference type="Rhea" id="RHEA:16037"/>
        <dbReference type="ChEBI" id="CHEBI:17748"/>
        <dbReference type="ChEBI" id="CHEBI:17821"/>
        <dbReference type="ChEBI" id="CHEBI:43474"/>
        <dbReference type="ChEBI" id="CHEBI:57259"/>
        <dbReference type="EC" id="2.4.2.2"/>
    </reaction>
</comment>
<evidence type="ECO:0000256" key="13">
    <source>
        <dbReference type="ARBA" id="ARBA00048525"/>
    </source>
</evidence>
<sequence>MRMVDLIEKKRDGKELSSEEIQFIIKGYTDGSIPDYQISALTMAIFFQGMTENERADLTMSMVESGDRIDLSKIEGIKVDKHSTGGVGDTTTLVLGPLVAAVGVPVAKMSGRGLGHTGGTIDKLEAVEGFHVEIENEEFIKLVNQNKIAVIGQSGNLTPADKKLYALRDVTATVDSIPLIASSIMSKKIAAGADAIVLDVKTGAGAFMKTLDDSRELAKAMVRIGNNVGRKTMAVISDMSQPLGFAIGNALEVKEAIDTLRGEGPEDLTELCLVLGSHMVVLAEKAETPAQAREMLEQAIKDGSALEAMKTFLSSQGGDASVVDDPSRLPQAEYVYELDAKEDGYVSEIVADAVGTAAMVLGAGRATKESEIDLAVGLMLRKKIGDTVSKGESLATIYSNFEDVEEVKERLYSNIKIKAAKVDAPVLVHEEITE</sequence>
<protein>
    <recommendedName>
        <fullName evidence="7">Pyrimidine-nucleoside phosphorylase</fullName>
        <ecNumber evidence="6">2.4.2.2</ecNumber>
    </recommendedName>
</protein>
<evidence type="ECO:0000256" key="1">
    <source>
        <dbReference type="ARBA" id="ARBA00001066"/>
    </source>
</evidence>
<dbReference type="GO" id="GO:0009032">
    <property type="term" value="F:thymidine phosphorylase activity"/>
    <property type="evidence" value="ECO:0007669"/>
    <property type="project" value="RHEA"/>
</dbReference>
<evidence type="ECO:0000256" key="4">
    <source>
        <dbReference type="ARBA" id="ARBA00006915"/>
    </source>
</evidence>
<dbReference type="InterPro" id="IPR018090">
    <property type="entry name" value="Pyrmidine_PPas_bac/euk"/>
</dbReference>
<dbReference type="Pfam" id="PF00591">
    <property type="entry name" value="Glycos_transf_3"/>
    <property type="match status" value="1"/>
</dbReference>
<evidence type="ECO:0000256" key="12">
    <source>
        <dbReference type="ARBA" id="ARBA00048453"/>
    </source>
</evidence>
<dbReference type="RefSeq" id="WP_148974484.1">
    <property type="nucleotide sequence ID" value="NZ_VTER01000004.1"/>
</dbReference>